<dbReference type="SUPFAM" id="SSF53474">
    <property type="entry name" value="alpha/beta-Hydrolases"/>
    <property type="match status" value="1"/>
</dbReference>
<evidence type="ECO:0000313" key="2">
    <source>
        <dbReference type="EMBL" id="SLN64291.1"/>
    </source>
</evidence>
<dbReference type="PROSITE" id="PS51186">
    <property type="entry name" value="GNAT"/>
    <property type="match status" value="1"/>
</dbReference>
<dbReference type="EMBL" id="FWFR01000002">
    <property type="protein sequence ID" value="SLN64291.1"/>
    <property type="molecule type" value="Genomic_DNA"/>
</dbReference>
<keyword evidence="2" id="KW-0012">Acyltransferase</keyword>
<feature type="domain" description="N-acetyltransferase" evidence="1">
    <location>
        <begin position="1"/>
        <end position="154"/>
    </location>
</feature>
<name>A0A1Y5THK7_9PROT</name>
<organism evidence="2 3">
    <name type="scientific">Oceanibacterium hippocampi</name>
    <dbReference type="NCBI Taxonomy" id="745714"/>
    <lineage>
        <taxon>Bacteria</taxon>
        <taxon>Pseudomonadati</taxon>
        <taxon>Pseudomonadota</taxon>
        <taxon>Alphaproteobacteria</taxon>
        <taxon>Sneathiellales</taxon>
        <taxon>Sneathiellaceae</taxon>
        <taxon>Oceanibacterium</taxon>
    </lineage>
</organism>
<accession>A0A1Y5THK7</accession>
<gene>
    <name evidence="2" type="primary">yafP</name>
    <name evidence="2" type="ORF">OCH7691_02905</name>
</gene>
<evidence type="ECO:0000259" key="1">
    <source>
        <dbReference type="PROSITE" id="PS51186"/>
    </source>
</evidence>
<dbReference type="Gene3D" id="3.40.50.1820">
    <property type="entry name" value="alpha/beta hydrolase"/>
    <property type="match status" value="1"/>
</dbReference>
<dbReference type="Gene3D" id="3.40.630.30">
    <property type="match status" value="1"/>
</dbReference>
<dbReference type="InterPro" id="IPR000182">
    <property type="entry name" value="GNAT_dom"/>
</dbReference>
<sequence length="450" mass="48906">MKISAYDPRDAGRLAELYTASVHGLAHTRYRPAQLAAWAPQPPDHDAWRRRLDEITVLVAELDGELAGFIGYADDGHIDLLFVSPAFPRRGIATALYRDAETRLKRLGVTAFHTEASELARPFFERQGFHVEAPETVSRGGVALRRYRMRKLGSLVRPAERREQLRLSDGRTLAWHEWGSEDGLPVIFCTGAGMSGALGFGHDALRHFGVRLLAVDRPGLGDSSPHPGKSLKSWSADIAEMTKARSLATCRAVGFSQGAPFALALAAAGVVERIAVVSGQDDLGDPALYPLLPAEVQRLVASARDDADGFVDHLAGVASADWLWGMISAMSAEADRRIYLSPEFSGLYRTALEQGFRQGAAGYARDTANALGRWPFTSGEIGVPVDLWYGALDTSPVHSPDFGRTLAARLARATRTEDEDAGSAILWTRADDILALLVSDQDRPRPVSSR</sequence>
<evidence type="ECO:0000313" key="3">
    <source>
        <dbReference type="Proteomes" id="UP000193200"/>
    </source>
</evidence>
<protein>
    <submittedName>
        <fullName evidence="2">Putative N-acetyltransferase YafP</fullName>
        <ecNumber evidence="2">2.3.1.-</ecNumber>
    </submittedName>
</protein>
<dbReference type="PANTHER" id="PTHR43451:SF1">
    <property type="entry name" value="ACETYLTRANSFERASE"/>
    <property type="match status" value="1"/>
</dbReference>
<dbReference type="InParanoid" id="A0A1Y5THK7"/>
<reference evidence="2 3" key="1">
    <citation type="submission" date="2017-03" db="EMBL/GenBank/DDBJ databases">
        <authorList>
            <person name="Afonso C.L."/>
            <person name="Miller P.J."/>
            <person name="Scott M.A."/>
            <person name="Spackman E."/>
            <person name="Goraichik I."/>
            <person name="Dimitrov K.M."/>
            <person name="Suarez D.L."/>
            <person name="Swayne D.E."/>
        </authorList>
    </citation>
    <scope>NUCLEOTIDE SEQUENCE [LARGE SCALE GENOMIC DNA]</scope>
    <source>
        <strain evidence="2 3">CECT 7691</strain>
    </source>
</reference>
<dbReference type="InterPro" id="IPR052564">
    <property type="entry name" value="N-acetyltrans/Recomb-assoc"/>
</dbReference>
<dbReference type="InterPro" id="IPR029058">
    <property type="entry name" value="AB_hydrolase_fold"/>
</dbReference>
<dbReference type="Proteomes" id="UP000193200">
    <property type="component" value="Unassembled WGS sequence"/>
</dbReference>
<keyword evidence="3" id="KW-1185">Reference proteome</keyword>
<dbReference type="RefSeq" id="WP_217808006.1">
    <property type="nucleotide sequence ID" value="NZ_FWFR01000002.1"/>
</dbReference>
<dbReference type="InterPro" id="IPR016181">
    <property type="entry name" value="Acyl_CoA_acyltransferase"/>
</dbReference>
<dbReference type="CDD" id="cd04301">
    <property type="entry name" value="NAT_SF"/>
    <property type="match status" value="1"/>
</dbReference>
<dbReference type="SUPFAM" id="SSF55729">
    <property type="entry name" value="Acyl-CoA N-acyltransferases (Nat)"/>
    <property type="match status" value="1"/>
</dbReference>
<dbReference type="PANTHER" id="PTHR43451">
    <property type="entry name" value="ACETYLTRANSFERASE (GNAT) FAMILY PROTEIN"/>
    <property type="match status" value="1"/>
</dbReference>
<dbReference type="GO" id="GO:0016747">
    <property type="term" value="F:acyltransferase activity, transferring groups other than amino-acyl groups"/>
    <property type="evidence" value="ECO:0007669"/>
    <property type="project" value="InterPro"/>
</dbReference>
<proteinExistence type="predicted"/>
<dbReference type="AlphaFoldDB" id="A0A1Y5THK7"/>
<dbReference type="EC" id="2.3.1.-" evidence="2"/>
<dbReference type="Pfam" id="PF13673">
    <property type="entry name" value="Acetyltransf_10"/>
    <property type="match status" value="1"/>
</dbReference>
<keyword evidence="2" id="KW-0808">Transferase</keyword>